<gene>
    <name evidence="2" type="ORF">EYF80_033171</name>
</gene>
<feature type="compositionally biased region" description="Basic and acidic residues" evidence="1">
    <location>
        <begin position="80"/>
        <end position="95"/>
    </location>
</feature>
<comment type="caution">
    <text evidence="2">The sequence shown here is derived from an EMBL/GenBank/DDBJ whole genome shotgun (WGS) entry which is preliminary data.</text>
</comment>
<reference evidence="2 3" key="1">
    <citation type="submission" date="2019-03" db="EMBL/GenBank/DDBJ databases">
        <title>First draft genome of Liparis tanakae, snailfish: a comprehensive survey of snailfish specific genes.</title>
        <authorList>
            <person name="Kim W."/>
            <person name="Song I."/>
            <person name="Jeong J.-H."/>
            <person name="Kim D."/>
            <person name="Kim S."/>
            <person name="Ryu S."/>
            <person name="Song J.Y."/>
            <person name="Lee S.K."/>
        </authorList>
    </citation>
    <scope>NUCLEOTIDE SEQUENCE [LARGE SCALE GENOMIC DNA]</scope>
    <source>
        <tissue evidence="2">Muscle</tissue>
    </source>
</reference>
<evidence type="ECO:0000313" key="3">
    <source>
        <dbReference type="Proteomes" id="UP000314294"/>
    </source>
</evidence>
<accession>A0A4Z2GVP7</accession>
<dbReference type="AlphaFoldDB" id="A0A4Z2GVP7"/>
<evidence type="ECO:0000256" key="1">
    <source>
        <dbReference type="SAM" id="MobiDB-lite"/>
    </source>
</evidence>
<organism evidence="2 3">
    <name type="scientific">Liparis tanakae</name>
    <name type="common">Tanaka's snailfish</name>
    <dbReference type="NCBI Taxonomy" id="230148"/>
    <lineage>
        <taxon>Eukaryota</taxon>
        <taxon>Metazoa</taxon>
        <taxon>Chordata</taxon>
        <taxon>Craniata</taxon>
        <taxon>Vertebrata</taxon>
        <taxon>Euteleostomi</taxon>
        <taxon>Actinopterygii</taxon>
        <taxon>Neopterygii</taxon>
        <taxon>Teleostei</taxon>
        <taxon>Neoteleostei</taxon>
        <taxon>Acanthomorphata</taxon>
        <taxon>Eupercaria</taxon>
        <taxon>Perciformes</taxon>
        <taxon>Cottioidei</taxon>
        <taxon>Cottales</taxon>
        <taxon>Liparidae</taxon>
        <taxon>Liparis</taxon>
    </lineage>
</organism>
<dbReference type="OrthoDB" id="10566245at2759"/>
<sequence length="95" mass="11099">MVMHWNTVSMAKKKLSKLVMPPLGPSHRPRHSVPLIRHWRPDQSEGPQDPEGSQRFHIQTSRFSRHVMSRRHLAGLMSHRLQDDAEQPARTEHLN</sequence>
<dbReference type="EMBL" id="SRLO01000424">
    <property type="protein sequence ID" value="TNN56634.1"/>
    <property type="molecule type" value="Genomic_DNA"/>
</dbReference>
<proteinExistence type="predicted"/>
<dbReference type="Proteomes" id="UP000314294">
    <property type="component" value="Unassembled WGS sequence"/>
</dbReference>
<evidence type="ECO:0000313" key="2">
    <source>
        <dbReference type="EMBL" id="TNN56634.1"/>
    </source>
</evidence>
<keyword evidence="3" id="KW-1185">Reference proteome</keyword>
<feature type="region of interest" description="Disordered" evidence="1">
    <location>
        <begin position="74"/>
        <end position="95"/>
    </location>
</feature>
<name>A0A4Z2GVP7_9TELE</name>
<feature type="region of interest" description="Disordered" evidence="1">
    <location>
        <begin position="37"/>
        <end position="61"/>
    </location>
</feature>
<protein>
    <submittedName>
        <fullName evidence="2">Uncharacterized protein</fullName>
    </submittedName>
</protein>